<protein>
    <recommendedName>
        <fullName evidence="3">WGR domain-containing protein</fullName>
    </recommendedName>
</protein>
<reference evidence="1" key="1">
    <citation type="journal article" date="2016" name="Front. Microbiol.">
        <title>Genome Sequence of the Piezophilic, Mesophilic Sulfate-Reducing Bacterium Desulfovibrio indicus J2T.</title>
        <authorList>
            <person name="Cao J."/>
            <person name="Maignien L."/>
            <person name="Shao Z."/>
            <person name="Alain K."/>
            <person name="Jebbar M."/>
        </authorList>
    </citation>
    <scope>NUCLEOTIDE SEQUENCE</scope>
    <source>
        <strain evidence="1">DSM 16372</strain>
    </source>
</reference>
<evidence type="ECO:0000313" key="1">
    <source>
        <dbReference type="EMBL" id="GJD91378.1"/>
    </source>
</evidence>
<comment type="caution">
    <text evidence="1">The sequence shown here is derived from an EMBL/GenBank/DDBJ whole genome shotgun (WGS) entry which is preliminary data.</text>
</comment>
<name>A0AAV4ZTF6_9HYPH</name>
<proteinExistence type="predicted"/>
<accession>A0AAV4ZTF6</accession>
<evidence type="ECO:0000313" key="2">
    <source>
        <dbReference type="Proteomes" id="UP001055247"/>
    </source>
</evidence>
<dbReference type="EMBL" id="BPQO01000026">
    <property type="protein sequence ID" value="GJD91378.1"/>
    <property type="molecule type" value="Genomic_DNA"/>
</dbReference>
<dbReference type="Proteomes" id="UP001055247">
    <property type="component" value="Unassembled WGS sequence"/>
</dbReference>
<keyword evidence="2" id="KW-1185">Reference proteome</keyword>
<gene>
    <name evidence="1" type="ORF">BHAOGJBA_4926</name>
</gene>
<reference evidence="1" key="2">
    <citation type="submission" date="2021-08" db="EMBL/GenBank/DDBJ databases">
        <authorList>
            <person name="Tani A."/>
            <person name="Ola A."/>
            <person name="Ogura Y."/>
            <person name="Katsura K."/>
            <person name="Hayashi T."/>
        </authorList>
    </citation>
    <scope>NUCLEOTIDE SEQUENCE</scope>
    <source>
        <strain evidence="1">DSM 16372</strain>
    </source>
</reference>
<dbReference type="RefSeq" id="WP_156453696.1">
    <property type="nucleotide sequence ID" value="NZ_BPQO01000026.1"/>
</dbReference>
<organism evidence="1 2">
    <name type="scientific">Methylobacterium hispanicum</name>
    <dbReference type="NCBI Taxonomy" id="270350"/>
    <lineage>
        <taxon>Bacteria</taxon>
        <taxon>Pseudomonadati</taxon>
        <taxon>Pseudomonadota</taxon>
        <taxon>Alphaproteobacteria</taxon>
        <taxon>Hyphomicrobiales</taxon>
        <taxon>Methylobacteriaceae</taxon>
        <taxon>Methylobacterium</taxon>
    </lineage>
</organism>
<sequence length="64" mass="7601">MREISHNTDHGLFTLTVSAAFRPTGWYMWLICRDGRPFQRGERSFRTEQRARMDGIAAMERLLR</sequence>
<evidence type="ECO:0008006" key="3">
    <source>
        <dbReference type="Google" id="ProtNLM"/>
    </source>
</evidence>
<dbReference type="AlphaFoldDB" id="A0AAV4ZTF6"/>